<protein>
    <submittedName>
        <fullName evidence="1">Uncharacterized protein</fullName>
    </submittedName>
</protein>
<evidence type="ECO:0000313" key="2">
    <source>
        <dbReference type="Proteomes" id="UP001218218"/>
    </source>
</evidence>
<proteinExistence type="predicted"/>
<dbReference type="EMBL" id="JARIHO010000005">
    <property type="protein sequence ID" value="KAJ7360708.1"/>
    <property type="molecule type" value="Genomic_DNA"/>
</dbReference>
<organism evidence="1 2">
    <name type="scientific">Mycena albidolilacea</name>
    <dbReference type="NCBI Taxonomy" id="1033008"/>
    <lineage>
        <taxon>Eukaryota</taxon>
        <taxon>Fungi</taxon>
        <taxon>Dikarya</taxon>
        <taxon>Basidiomycota</taxon>
        <taxon>Agaricomycotina</taxon>
        <taxon>Agaricomycetes</taxon>
        <taxon>Agaricomycetidae</taxon>
        <taxon>Agaricales</taxon>
        <taxon>Marasmiineae</taxon>
        <taxon>Mycenaceae</taxon>
        <taxon>Mycena</taxon>
    </lineage>
</organism>
<sequence>MSSGIQRPQLPPISTLIVVTPRSDKSGGKRRAVDSVHRRPYVGLRYRRWLHLRRRLWARAVTSSMVAAWMPFHESHRFGALAALACAALTDLSDRLSDLNRFIVLPLCGCSLLCLRPQRHIRIRDAYWMRARRTLTCLAKCLMWSSPTLTTPSRLRWYASVSPPWTTRVRRQPRSLSGTGYHHLNLARYSDMLLASLGPPLYDHAPYRTDVCPRRAWIRWCCLLDYRSIGNIACRAPSSDPPLHPLVLAPRRELLPLDGLVYPPRADTPVLSTARHHCLSLGFPLQPDPASSPPPSPTDPWAHTTARSPCFASITIVPISPQAIDYCSPGPQIGCRSHLHHRHHHYHYQPPLPLPPSSSSRLCSSTAFSLLEPSSLSNALLVSHLEPGTPSIPAIYKPRKSPL</sequence>
<dbReference type="Proteomes" id="UP001218218">
    <property type="component" value="Unassembled WGS sequence"/>
</dbReference>
<keyword evidence="2" id="KW-1185">Reference proteome</keyword>
<dbReference type="AlphaFoldDB" id="A0AAD7AJX0"/>
<gene>
    <name evidence="1" type="ORF">DFH08DRAFT_951368</name>
</gene>
<accession>A0AAD7AJX0</accession>
<evidence type="ECO:0000313" key="1">
    <source>
        <dbReference type="EMBL" id="KAJ7360708.1"/>
    </source>
</evidence>
<comment type="caution">
    <text evidence="1">The sequence shown here is derived from an EMBL/GenBank/DDBJ whole genome shotgun (WGS) entry which is preliminary data.</text>
</comment>
<name>A0AAD7AJX0_9AGAR</name>
<reference evidence="1" key="1">
    <citation type="submission" date="2023-03" db="EMBL/GenBank/DDBJ databases">
        <title>Massive genome expansion in bonnet fungi (Mycena s.s.) driven by repeated elements and novel gene families across ecological guilds.</title>
        <authorList>
            <consortium name="Lawrence Berkeley National Laboratory"/>
            <person name="Harder C.B."/>
            <person name="Miyauchi S."/>
            <person name="Viragh M."/>
            <person name="Kuo A."/>
            <person name="Thoen E."/>
            <person name="Andreopoulos B."/>
            <person name="Lu D."/>
            <person name="Skrede I."/>
            <person name="Drula E."/>
            <person name="Henrissat B."/>
            <person name="Morin E."/>
            <person name="Kohler A."/>
            <person name="Barry K."/>
            <person name="LaButti K."/>
            <person name="Morin E."/>
            <person name="Salamov A."/>
            <person name="Lipzen A."/>
            <person name="Mereny Z."/>
            <person name="Hegedus B."/>
            <person name="Baldrian P."/>
            <person name="Stursova M."/>
            <person name="Weitz H."/>
            <person name="Taylor A."/>
            <person name="Grigoriev I.V."/>
            <person name="Nagy L.G."/>
            <person name="Martin F."/>
            <person name="Kauserud H."/>
        </authorList>
    </citation>
    <scope>NUCLEOTIDE SEQUENCE</scope>
    <source>
        <strain evidence="1">CBHHK002</strain>
    </source>
</reference>